<dbReference type="InterPro" id="IPR038595">
    <property type="entry name" value="LOR_sf"/>
</dbReference>
<organism evidence="2 3">
    <name type="scientific">Penicillium daleae</name>
    <dbReference type="NCBI Taxonomy" id="63821"/>
    <lineage>
        <taxon>Eukaryota</taxon>
        <taxon>Fungi</taxon>
        <taxon>Dikarya</taxon>
        <taxon>Ascomycota</taxon>
        <taxon>Pezizomycotina</taxon>
        <taxon>Eurotiomycetes</taxon>
        <taxon>Eurotiomycetidae</taxon>
        <taxon>Eurotiales</taxon>
        <taxon>Aspergillaceae</taxon>
        <taxon>Penicillium</taxon>
    </lineage>
</organism>
<reference evidence="2" key="1">
    <citation type="submission" date="2022-12" db="EMBL/GenBank/DDBJ databases">
        <authorList>
            <person name="Petersen C."/>
        </authorList>
    </citation>
    <scope>NUCLEOTIDE SEQUENCE</scope>
    <source>
        <strain evidence="2">IBT 16125</strain>
    </source>
</reference>
<evidence type="ECO:0000313" key="2">
    <source>
        <dbReference type="EMBL" id="KAJ5455485.1"/>
    </source>
</evidence>
<name>A0AAD6G4Q7_9EURO</name>
<proteinExistence type="inferred from homology"/>
<dbReference type="InterPro" id="IPR007612">
    <property type="entry name" value="LOR"/>
</dbReference>
<comment type="caution">
    <text evidence="2">The sequence shown here is derived from an EMBL/GenBank/DDBJ whole genome shotgun (WGS) entry which is preliminary data.</text>
</comment>
<dbReference type="EMBL" id="JAPVEA010000004">
    <property type="protein sequence ID" value="KAJ5455485.1"/>
    <property type="molecule type" value="Genomic_DNA"/>
</dbReference>
<dbReference type="Gene3D" id="2.40.160.200">
    <property type="entry name" value="LURP1-related"/>
    <property type="match status" value="1"/>
</dbReference>
<comment type="similarity">
    <text evidence="1">Belongs to the LOR family.</text>
</comment>
<dbReference type="GeneID" id="81597374"/>
<gene>
    <name evidence="2" type="ORF">N7458_003749</name>
</gene>
<dbReference type="InterPro" id="IPR025659">
    <property type="entry name" value="Tubby-like_C"/>
</dbReference>
<sequence>MAAIGSMGDKYVQEPPYSMGIRPEYITEFERLLWIEPKYDAYSSNEYCIRYDSDGSTLFTATGMRYGENYTREYRDSSGLPLFETQKVWSLGWKFRRPWRVRLPGSKEKDLVDIRFKGVMNKSFEVNFRNAVAHDTKNEDDKMVHLVVHRVSPVYRVYEVRLGSVKVVDIRESMERNRSVPTSHYNSSGGMLPRRLAMEVLVAANFDMSLASLIAVIVCDIGFSATPPHSTSRMHASLEIPWYV</sequence>
<dbReference type="SUPFAM" id="SSF54518">
    <property type="entry name" value="Tubby C-terminal domain-like"/>
    <property type="match status" value="1"/>
</dbReference>
<dbReference type="AlphaFoldDB" id="A0AAD6G4Q7"/>
<dbReference type="Pfam" id="PF04525">
    <property type="entry name" value="LOR"/>
    <property type="match status" value="1"/>
</dbReference>
<dbReference type="Proteomes" id="UP001213681">
    <property type="component" value="Unassembled WGS sequence"/>
</dbReference>
<protein>
    <submittedName>
        <fullName evidence="2">Uncharacterized protein</fullName>
    </submittedName>
</protein>
<keyword evidence="3" id="KW-1185">Reference proteome</keyword>
<accession>A0AAD6G4Q7</accession>
<evidence type="ECO:0000256" key="1">
    <source>
        <dbReference type="ARBA" id="ARBA00005437"/>
    </source>
</evidence>
<dbReference type="RefSeq" id="XP_056767858.1">
    <property type="nucleotide sequence ID" value="XM_056907131.1"/>
</dbReference>
<reference evidence="2" key="2">
    <citation type="journal article" date="2023" name="IMA Fungus">
        <title>Comparative genomic study of the Penicillium genus elucidates a diverse pangenome and 15 lateral gene transfer events.</title>
        <authorList>
            <person name="Petersen C."/>
            <person name="Sorensen T."/>
            <person name="Nielsen M.R."/>
            <person name="Sondergaard T.E."/>
            <person name="Sorensen J.L."/>
            <person name="Fitzpatrick D.A."/>
            <person name="Frisvad J.C."/>
            <person name="Nielsen K.L."/>
        </authorList>
    </citation>
    <scope>NUCLEOTIDE SEQUENCE</scope>
    <source>
        <strain evidence="2">IBT 16125</strain>
    </source>
</reference>
<evidence type="ECO:0000313" key="3">
    <source>
        <dbReference type="Proteomes" id="UP001213681"/>
    </source>
</evidence>